<feature type="chain" id="PRO_5046015854" evidence="5">
    <location>
        <begin position="25"/>
        <end position="269"/>
    </location>
</feature>
<feature type="signal peptide" evidence="5">
    <location>
        <begin position="1"/>
        <end position="24"/>
    </location>
</feature>
<gene>
    <name evidence="7" type="ORF">PSQ90_09900</name>
</gene>
<evidence type="ECO:0000259" key="6">
    <source>
        <dbReference type="SMART" id="SM00062"/>
    </source>
</evidence>
<proteinExistence type="inferred from homology"/>
<dbReference type="SMART" id="SM00062">
    <property type="entry name" value="PBPb"/>
    <property type="match status" value="1"/>
</dbReference>
<dbReference type="Gene3D" id="3.40.190.10">
    <property type="entry name" value="Periplasmic binding protein-like II"/>
    <property type="match status" value="2"/>
</dbReference>
<evidence type="ECO:0000256" key="5">
    <source>
        <dbReference type="SAM" id="SignalP"/>
    </source>
</evidence>
<dbReference type="Pfam" id="PF00497">
    <property type="entry name" value="SBP_bac_3"/>
    <property type="match status" value="1"/>
</dbReference>
<reference evidence="7 8" key="1">
    <citation type="submission" date="2023-02" db="EMBL/GenBank/DDBJ databases">
        <title>Devosia chondri sp. nov., isolated from the phycosphere of marine algae.</title>
        <authorList>
            <person name="Kim J.M."/>
            <person name="Lee J.K."/>
            <person name="Choi B.J."/>
            <person name="Bayburt H."/>
            <person name="Jeon C.O."/>
        </authorList>
    </citation>
    <scope>NUCLEOTIDE SEQUENCE [LARGE SCALE GENOMIC DNA]</scope>
    <source>
        <strain evidence="7 8">G2-5</strain>
    </source>
</reference>
<evidence type="ECO:0000313" key="8">
    <source>
        <dbReference type="Proteomes" id="UP001222118"/>
    </source>
</evidence>
<dbReference type="CDD" id="cd13530">
    <property type="entry name" value="PBP2_peptides_like"/>
    <property type="match status" value="1"/>
</dbReference>
<dbReference type="PROSITE" id="PS01039">
    <property type="entry name" value="SBP_BACTERIAL_3"/>
    <property type="match status" value="1"/>
</dbReference>
<evidence type="ECO:0000256" key="3">
    <source>
        <dbReference type="ARBA" id="ARBA00022729"/>
    </source>
</evidence>
<dbReference type="Proteomes" id="UP001222118">
    <property type="component" value="Chromosome"/>
</dbReference>
<name>A0ABY7YTX3_9HYPH</name>
<dbReference type="InterPro" id="IPR018313">
    <property type="entry name" value="SBP_3_CS"/>
</dbReference>
<evidence type="ECO:0000256" key="4">
    <source>
        <dbReference type="RuleBase" id="RU003744"/>
    </source>
</evidence>
<dbReference type="EMBL" id="CP118247">
    <property type="protein sequence ID" value="WDR04642.1"/>
    <property type="molecule type" value="Genomic_DNA"/>
</dbReference>
<dbReference type="RefSeq" id="WP_282210163.1">
    <property type="nucleotide sequence ID" value="NZ_CP118247.1"/>
</dbReference>
<keyword evidence="8" id="KW-1185">Reference proteome</keyword>
<organism evidence="7 8">
    <name type="scientific">Devosia rhodophyticola</name>
    <dbReference type="NCBI Taxonomy" id="3026423"/>
    <lineage>
        <taxon>Bacteria</taxon>
        <taxon>Pseudomonadati</taxon>
        <taxon>Pseudomonadota</taxon>
        <taxon>Alphaproteobacteria</taxon>
        <taxon>Hyphomicrobiales</taxon>
        <taxon>Devosiaceae</taxon>
        <taxon>Devosia</taxon>
    </lineage>
</organism>
<dbReference type="PANTHER" id="PTHR35936">
    <property type="entry name" value="MEMBRANE-BOUND LYTIC MUREIN TRANSGLYCOSYLASE F"/>
    <property type="match status" value="1"/>
</dbReference>
<sequence>MKFTKIVTSAIVAVSVLTAMPTMAQDFKAGLVSADTLTIGTSGSAPPFSMTGPTGELEGFDIDVATAIADALGVEVKFEQLDFAGLLPGLASGQFDIIASGVTRTPERLASTDFFLLSPYIVNGVAVTRREDSADITGWETVCGKVMGSVRGGTFQKVAMENLPADCVTETREYPGATELFLDLANRRIDFAAHDFLGPNYLVKSGKLNGVVVIDDLLATITQSVAVSAKNKPLADEIDSLFVTWRNDGTLQGLAEKWFGASIDWSAAE</sequence>
<feature type="domain" description="Solute-binding protein family 3/N-terminal" evidence="6">
    <location>
        <begin position="36"/>
        <end position="262"/>
    </location>
</feature>
<dbReference type="SUPFAM" id="SSF53850">
    <property type="entry name" value="Periplasmic binding protein-like II"/>
    <property type="match status" value="1"/>
</dbReference>
<comment type="similarity">
    <text evidence="2 4">Belongs to the bacterial solute-binding protein 3 family.</text>
</comment>
<evidence type="ECO:0000313" key="7">
    <source>
        <dbReference type="EMBL" id="WDR04642.1"/>
    </source>
</evidence>
<comment type="subcellular location">
    <subcellularLocation>
        <location evidence="1">Cell envelope</location>
    </subcellularLocation>
</comment>
<dbReference type="PANTHER" id="PTHR35936:SF19">
    <property type="entry name" value="AMINO-ACID-BINDING PROTEIN YXEM-RELATED"/>
    <property type="match status" value="1"/>
</dbReference>
<dbReference type="InterPro" id="IPR001638">
    <property type="entry name" value="Solute-binding_3/MltF_N"/>
</dbReference>
<evidence type="ECO:0000256" key="2">
    <source>
        <dbReference type="ARBA" id="ARBA00010333"/>
    </source>
</evidence>
<accession>A0ABY7YTX3</accession>
<evidence type="ECO:0000256" key="1">
    <source>
        <dbReference type="ARBA" id="ARBA00004196"/>
    </source>
</evidence>
<protein>
    <submittedName>
        <fullName evidence="7">ABC transporter substrate-binding protein</fullName>
    </submittedName>
</protein>
<keyword evidence="3 5" id="KW-0732">Signal</keyword>